<dbReference type="Gene3D" id="3.30.1370.10">
    <property type="entry name" value="K Homology domain, type 1"/>
    <property type="match status" value="1"/>
</dbReference>
<dbReference type="AlphaFoldDB" id="A0AAN9BE19"/>
<gene>
    <name evidence="7" type="ORF">V1264_018602</name>
</gene>
<dbReference type="GO" id="GO:0005730">
    <property type="term" value="C:nucleolus"/>
    <property type="evidence" value="ECO:0007669"/>
    <property type="project" value="UniProtKB-SubCell"/>
</dbReference>
<protein>
    <recommendedName>
        <fullName evidence="6">K Homology domain-containing protein</fullName>
    </recommendedName>
</protein>
<proteinExistence type="inferred from homology"/>
<comment type="caution">
    <text evidence="7">The sequence shown here is derived from an EMBL/GenBank/DDBJ whole genome shotgun (WGS) entry which is preliminary data.</text>
</comment>
<reference evidence="7 8" key="1">
    <citation type="submission" date="2024-02" db="EMBL/GenBank/DDBJ databases">
        <title>Chromosome-scale genome assembly of the rough periwinkle Littorina saxatilis.</title>
        <authorList>
            <person name="De Jode A."/>
            <person name="Faria R."/>
            <person name="Formenti G."/>
            <person name="Sims Y."/>
            <person name="Smith T.P."/>
            <person name="Tracey A."/>
            <person name="Wood J.M.D."/>
            <person name="Zagrodzka Z.B."/>
            <person name="Johannesson K."/>
            <person name="Butlin R.K."/>
            <person name="Leder E.H."/>
        </authorList>
    </citation>
    <scope>NUCLEOTIDE SEQUENCE [LARGE SCALE GENOMIC DNA]</scope>
    <source>
        <strain evidence="7">Snail1</strain>
        <tissue evidence="7">Muscle</tissue>
    </source>
</reference>
<dbReference type="GO" id="GO:0003723">
    <property type="term" value="F:RNA binding"/>
    <property type="evidence" value="ECO:0007669"/>
    <property type="project" value="UniProtKB-KW"/>
</dbReference>
<dbReference type="InterPro" id="IPR055212">
    <property type="entry name" value="KH-I_PNO1_first"/>
</dbReference>
<comment type="subcellular location">
    <subcellularLocation>
        <location evidence="1">Nucleus</location>
        <location evidence="1">Nucleolus</location>
    </subcellularLocation>
</comment>
<name>A0AAN9BE19_9CAEN</name>
<evidence type="ECO:0000256" key="5">
    <source>
        <dbReference type="SAM" id="MobiDB-lite"/>
    </source>
</evidence>
<evidence type="ECO:0000256" key="1">
    <source>
        <dbReference type="ARBA" id="ARBA00004604"/>
    </source>
</evidence>
<evidence type="ECO:0000256" key="4">
    <source>
        <dbReference type="ARBA" id="ARBA00023242"/>
    </source>
</evidence>
<dbReference type="PANTHER" id="PTHR12826">
    <property type="entry name" value="RIBONUCLEASE Y"/>
    <property type="match status" value="1"/>
</dbReference>
<accession>A0AAN9BE19</accession>
<dbReference type="InterPro" id="IPR036612">
    <property type="entry name" value="KH_dom_type_1_sf"/>
</dbReference>
<dbReference type="Pfam" id="PF22891">
    <property type="entry name" value="KH_PNO1_2nd"/>
    <property type="match status" value="1"/>
</dbReference>
<keyword evidence="4" id="KW-0539">Nucleus</keyword>
<feature type="region of interest" description="Disordered" evidence="5">
    <location>
        <begin position="1"/>
        <end position="32"/>
    </location>
</feature>
<organism evidence="7 8">
    <name type="scientific">Littorina saxatilis</name>
    <dbReference type="NCBI Taxonomy" id="31220"/>
    <lineage>
        <taxon>Eukaryota</taxon>
        <taxon>Metazoa</taxon>
        <taxon>Spiralia</taxon>
        <taxon>Lophotrochozoa</taxon>
        <taxon>Mollusca</taxon>
        <taxon>Gastropoda</taxon>
        <taxon>Caenogastropoda</taxon>
        <taxon>Littorinimorpha</taxon>
        <taxon>Littorinoidea</taxon>
        <taxon>Littorinidae</taxon>
        <taxon>Littorina</taxon>
    </lineage>
</organism>
<dbReference type="EMBL" id="JBAMIC010000008">
    <property type="protein sequence ID" value="KAK7103767.1"/>
    <property type="molecule type" value="Genomic_DNA"/>
</dbReference>
<feature type="domain" description="K Homology" evidence="6">
    <location>
        <begin position="128"/>
        <end position="201"/>
    </location>
</feature>
<dbReference type="InterPro" id="IPR055211">
    <property type="entry name" value="KH_PNO1_2nd"/>
</dbReference>
<comment type="similarity">
    <text evidence="2">Belongs to the PNO1 family.</text>
</comment>
<keyword evidence="3" id="KW-0694">RNA-binding</keyword>
<evidence type="ECO:0000256" key="3">
    <source>
        <dbReference type="ARBA" id="ARBA00022884"/>
    </source>
</evidence>
<evidence type="ECO:0000256" key="2">
    <source>
        <dbReference type="ARBA" id="ARBA00007515"/>
    </source>
</evidence>
<keyword evidence="8" id="KW-1185">Reference proteome</keyword>
<dbReference type="SUPFAM" id="SSF54791">
    <property type="entry name" value="Eukaryotic type KH-domain (KH-domain type I)"/>
    <property type="match status" value="1"/>
</dbReference>
<feature type="compositionally biased region" description="Polar residues" evidence="5">
    <location>
        <begin position="1"/>
        <end position="10"/>
    </location>
</feature>
<evidence type="ECO:0000259" key="6">
    <source>
        <dbReference type="SMART" id="SM00322"/>
    </source>
</evidence>
<dbReference type="FunFam" id="3.30.1370.10:FF:000048">
    <property type="entry name" value="RNA-binding protein PNO1 isoform X2"/>
    <property type="match status" value="1"/>
</dbReference>
<dbReference type="Proteomes" id="UP001374579">
    <property type="component" value="Unassembled WGS sequence"/>
</dbReference>
<dbReference type="SMART" id="SM00322">
    <property type="entry name" value="KH"/>
    <property type="match status" value="1"/>
</dbReference>
<evidence type="ECO:0000313" key="8">
    <source>
        <dbReference type="Proteomes" id="UP001374579"/>
    </source>
</evidence>
<dbReference type="CDD" id="cd22391">
    <property type="entry name" value="KH-I_PNO1_rpt1"/>
    <property type="match status" value="1"/>
</dbReference>
<dbReference type="PANTHER" id="PTHR12826:SF13">
    <property type="entry name" value="RNA-BINDING PROTEIN PNO1"/>
    <property type="match status" value="1"/>
</dbReference>
<dbReference type="CDD" id="cd22392">
    <property type="entry name" value="KH-I_PNO1_rpt2"/>
    <property type="match status" value="1"/>
</dbReference>
<dbReference type="FunFam" id="3.30.1370.10:FF:000009">
    <property type="entry name" value="RNA-binding protein PNO1"/>
    <property type="match status" value="1"/>
</dbReference>
<dbReference type="InterPro" id="IPR004087">
    <property type="entry name" value="KH_dom"/>
</dbReference>
<sequence>MAEATTSSGKRNAENMDTDTGGIDPETKRPCFPPVAAEKLAGKTEFRRIPVQTNRRTPLQQNWEKIFTPVVEQLKLQIRYNLRNRSVELRTSQETKASNAIQKGADFVKAFLLGFDVNDALAIVRLDDLFVESFDVKDVKMLKGDHLGRAIGRLAGKGGKTKFSIENATKTRIVLADSKVHILGSYQSIQIARRAICALIMGSPPAKVYGKLRAIQSSASSRI</sequence>
<evidence type="ECO:0000313" key="7">
    <source>
        <dbReference type="EMBL" id="KAK7103767.1"/>
    </source>
</evidence>